<dbReference type="GO" id="GO:0004124">
    <property type="term" value="F:cysteine synthase activity"/>
    <property type="evidence" value="ECO:0007669"/>
    <property type="project" value="UniProtKB-UniRule"/>
</dbReference>
<dbReference type="NCBIfam" id="TIGR01139">
    <property type="entry name" value="cysK"/>
    <property type="match status" value="1"/>
</dbReference>
<evidence type="ECO:0000313" key="15">
    <source>
        <dbReference type="EMBL" id="SHF56102.1"/>
    </source>
</evidence>
<comment type="similarity">
    <text evidence="3 13">Belongs to the cysteine synthase/cystathionine beta-synthase family.</text>
</comment>
<evidence type="ECO:0000256" key="11">
    <source>
        <dbReference type="PIRSR" id="PIRSR605856-50"/>
    </source>
</evidence>
<keyword evidence="6 13" id="KW-0028">Amino-acid biosynthesis</keyword>
<dbReference type="STRING" id="1122206.SAMN02745753_02190"/>
<proteinExistence type="inferred from homology"/>
<dbReference type="InterPro" id="IPR005856">
    <property type="entry name" value="Cys_synth"/>
</dbReference>
<reference evidence="16" key="1">
    <citation type="submission" date="2016-11" db="EMBL/GenBank/DDBJ databases">
        <authorList>
            <person name="Varghese N."/>
            <person name="Submissions S."/>
        </authorList>
    </citation>
    <scope>NUCLEOTIDE SEQUENCE [LARGE SCALE GENOMIC DNA]</scope>
    <source>
        <strain evidence="16">DSM 16579</strain>
    </source>
</reference>
<evidence type="ECO:0000259" key="14">
    <source>
        <dbReference type="Pfam" id="PF00291"/>
    </source>
</evidence>
<dbReference type="Pfam" id="PF00291">
    <property type="entry name" value="PALP"/>
    <property type="match status" value="1"/>
</dbReference>
<protein>
    <recommendedName>
        <fullName evidence="5 13">Cysteine synthase</fullName>
        <ecNumber evidence="4 13">2.5.1.47</ecNumber>
    </recommendedName>
</protein>
<keyword evidence="16" id="KW-1185">Reference proteome</keyword>
<evidence type="ECO:0000256" key="9">
    <source>
        <dbReference type="ARBA" id="ARBA00023192"/>
    </source>
</evidence>
<dbReference type="GO" id="GO:0006535">
    <property type="term" value="P:cysteine biosynthetic process from serine"/>
    <property type="evidence" value="ECO:0007669"/>
    <property type="project" value="UniProtKB-UniRule"/>
</dbReference>
<evidence type="ECO:0000256" key="1">
    <source>
        <dbReference type="ARBA" id="ARBA00001933"/>
    </source>
</evidence>
<keyword evidence="7 13" id="KW-0808">Transferase</keyword>
<dbReference type="NCBIfam" id="TIGR01136">
    <property type="entry name" value="cysKM"/>
    <property type="match status" value="1"/>
</dbReference>
<gene>
    <name evidence="15" type="ORF">SAMN02745753_02190</name>
</gene>
<evidence type="ECO:0000256" key="4">
    <source>
        <dbReference type="ARBA" id="ARBA00012681"/>
    </source>
</evidence>
<evidence type="ECO:0000256" key="8">
    <source>
        <dbReference type="ARBA" id="ARBA00022898"/>
    </source>
</evidence>
<dbReference type="Proteomes" id="UP000184517">
    <property type="component" value="Unassembled WGS sequence"/>
</dbReference>
<feature type="domain" description="Tryptophan synthase beta chain-like PALP" evidence="14">
    <location>
        <begin position="41"/>
        <end position="329"/>
    </location>
</feature>
<comment type="cofactor">
    <cofactor evidence="1 11 13">
        <name>pyridoxal 5'-phosphate</name>
        <dbReference type="ChEBI" id="CHEBI:597326"/>
    </cofactor>
</comment>
<comment type="catalytic activity">
    <reaction evidence="10 13">
        <text>O-acetyl-L-serine + hydrogen sulfide = L-cysteine + acetate</text>
        <dbReference type="Rhea" id="RHEA:14829"/>
        <dbReference type="ChEBI" id="CHEBI:29919"/>
        <dbReference type="ChEBI" id="CHEBI:30089"/>
        <dbReference type="ChEBI" id="CHEBI:35235"/>
        <dbReference type="ChEBI" id="CHEBI:58340"/>
        <dbReference type="EC" id="2.5.1.47"/>
    </reaction>
</comment>
<evidence type="ECO:0000256" key="12">
    <source>
        <dbReference type="PIRSR" id="PIRSR605856-51"/>
    </source>
</evidence>
<dbReference type="PROSITE" id="PS00901">
    <property type="entry name" value="CYS_SYNTHASE"/>
    <property type="match status" value="1"/>
</dbReference>
<dbReference type="SUPFAM" id="SSF53686">
    <property type="entry name" value="Tryptophan synthase beta subunit-like PLP-dependent enzymes"/>
    <property type="match status" value="1"/>
</dbReference>
<dbReference type="Gene3D" id="3.40.50.1100">
    <property type="match status" value="2"/>
</dbReference>
<keyword evidence="8 11" id="KW-0663">Pyridoxal phosphate</keyword>
<dbReference type="InterPro" id="IPR001926">
    <property type="entry name" value="TrpB-like_PALP"/>
</dbReference>
<evidence type="ECO:0000256" key="6">
    <source>
        <dbReference type="ARBA" id="ARBA00022605"/>
    </source>
</evidence>
<dbReference type="InterPro" id="IPR001216">
    <property type="entry name" value="P-phosphate_BS"/>
</dbReference>
<feature type="modified residue" description="N6-(pyridoxal phosphate)lysine" evidence="12">
    <location>
        <position position="73"/>
    </location>
</feature>
<sequence length="351" mass="37671">MNNIRGTSNTMLPLLSKDQLTTDQQQKGNGMSHQVFEDNSLTIGNTPLVRLNRIGNGNIWAKLESRNPAFSVKCRIGANMVWDAEKKGILSKGKSIVEASSGNTGIALCFVAASRGYPITITMPSSMSVERRQVMKALGATIVLTEPAKGMKGAIAKAEEIAQDENFVLLQQFENPANPEIHEKTTGPEIWQDTNGEIDVFVAGVGTGGTITGVSRYIKNTQGKAIISVAVEPTSSPVITQTINGETPTPSPHKIQGIGAGFVPKNLDLSIVDRVEQVSNEDAIAMAKRLMREEGILCGISCGAAVVAAERLSKLAEFKDKKIVVVLPDSGERYLSTALFEGEFTDNELVQ</sequence>
<dbReference type="UniPathway" id="UPA00136">
    <property type="reaction ID" value="UER00200"/>
</dbReference>
<dbReference type="PANTHER" id="PTHR10314">
    <property type="entry name" value="CYSTATHIONINE BETA-SYNTHASE"/>
    <property type="match status" value="1"/>
</dbReference>
<dbReference type="InterPro" id="IPR036052">
    <property type="entry name" value="TrpB-like_PALP_sf"/>
</dbReference>
<dbReference type="InterPro" id="IPR005859">
    <property type="entry name" value="CysK"/>
</dbReference>
<evidence type="ECO:0000256" key="2">
    <source>
        <dbReference type="ARBA" id="ARBA00004962"/>
    </source>
</evidence>
<feature type="binding site" evidence="11">
    <location>
        <position position="301"/>
    </location>
    <ligand>
        <name>pyridoxal 5'-phosphate</name>
        <dbReference type="ChEBI" id="CHEBI:597326"/>
    </ligand>
</feature>
<feature type="binding site" evidence="11">
    <location>
        <begin position="206"/>
        <end position="210"/>
    </location>
    <ligand>
        <name>pyridoxal 5'-phosphate</name>
        <dbReference type="ChEBI" id="CHEBI:597326"/>
    </ligand>
</feature>
<dbReference type="EC" id="2.5.1.47" evidence="4 13"/>
<dbReference type="FunFam" id="3.40.50.1100:FF:000002">
    <property type="entry name" value="Cysteine synthase"/>
    <property type="match status" value="1"/>
</dbReference>
<evidence type="ECO:0000256" key="3">
    <source>
        <dbReference type="ARBA" id="ARBA00007103"/>
    </source>
</evidence>
<organism evidence="15 16">
    <name type="scientific">Marinomonas polaris DSM 16579</name>
    <dbReference type="NCBI Taxonomy" id="1122206"/>
    <lineage>
        <taxon>Bacteria</taxon>
        <taxon>Pseudomonadati</taxon>
        <taxon>Pseudomonadota</taxon>
        <taxon>Gammaproteobacteria</taxon>
        <taxon>Oceanospirillales</taxon>
        <taxon>Oceanospirillaceae</taxon>
        <taxon>Marinomonas</taxon>
    </lineage>
</organism>
<dbReference type="CDD" id="cd01561">
    <property type="entry name" value="CBS_like"/>
    <property type="match status" value="1"/>
</dbReference>
<evidence type="ECO:0000256" key="5">
    <source>
        <dbReference type="ARBA" id="ARBA00019371"/>
    </source>
</evidence>
<dbReference type="InterPro" id="IPR050214">
    <property type="entry name" value="Cys_Synth/Cystath_Beta-Synth"/>
</dbReference>
<comment type="pathway">
    <text evidence="2">Amino-acid biosynthesis; L-cysteine biosynthesis; L-cysteine from L-serine: step 2/2.</text>
</comment>
<keyword evidence="9 13" id="KW-0198">Cysteine biosynthesis</keyword>
<evidence type="ECO:0000313" key="16">
    <source>
        <dbReference type="Proteomes" id="UP000184517"/>
    </source>
</evidence>
<name>A0A1M5CNW1_9GAMM</name>
<evidence type="ECO:0000256" key="13">
    <source>
        <dbReference type="RuleBase" id="RU003985"/>
    </source>
</evidence>
<accession>A0A1M5CNW1</accession>
<evidence type="ECO:0000256" key="7">
    <source>
        <dbReference type="ARBA" id="ARBA00022679"/>
    </source>
</evidence>
<evidence type="ECO:0000256" key="10">
    <source>
        <dbReference type="ARBA" id="ARBA00047931"/>
    </source>
</evidence>
<feature type="binding site" evidence="11">
    <location>
        <position position="103"/>
    </location>
    <ligand>
        <name>pyridoxal 5'-phosphate</name>
        <dbReference type="ChEBI" id="CHEBI:597326"/>
    </ligand>
</feature>
<dbReference type="FunFam" id="3.40.50.1100:FF:000118">
    <property type="entry name" value="Related to CYS4-cystathionine beta-synthase"/>
    <property type="match status" value="1"/>
</dbReference>
<dbReference type="EMBL" id="FQVF01000009">
    <property type="protein sequence ID" value="SHF56102.1"/>
    <property type="molecule type" value="Genomic_DNA"/>
</dbReference>
<dbReference type="AlphaFoldDB" id="A0A1M5CNW1"/>